<proteinExistence type="predicted"/>
<reference evidence="1 2" key="1">
    <citation type="submission" date="2020-11" db="EMBL/GenBank/DDBJ databases">
        <title>Amino acid is mineralized and recycled by bacteria in oceanic microbiome.</title>
        <authorList>
            <person name="Zheng L.Y."/>
        </authorList>
    </citation>
    <scope>NUCLEOTIDE SEQUENCE [LARGE SCALE GENOMIC DNA]</scope>
    <source>
        <strain evidence="1 2">A32-1</strain>
    </source>
</reference>
<organism evidence="1 2">
    <name type="scientific">Microbacterium schleiferi</name>
    <dbReference type="NCBI Taxonomy" id="69362"/>
    <lineage>
        <taxon>Bacteria</taxon>
        <taxon>Bacillati</taxon>
        <taxon>Actinomycetota</taxon>
        <taxon>Actinomycetes</taxon>
        <taxon>Micrococcales</taxon>
        <taxon>Microbacteriaceae</taxon>
        <taxon>Microbacterium</taxon>
    </lineage>
</organism>
<accession>A0A7S8MY18</accession>
<gene>
    <name evidence="1" type="ORF">IT882_15170</name>
</gene>
<evidence type="ECO:0000313" key="2">
    <source>
        <dbReference type="Proteomes" id="UP000594480"/>
    </source>
</evidence>
<dbReference type="AlphaFoldDB" id="A0A7S8MY18"/>
<sequence>MNTATLIQSTVQARADLLATALSLDPHLTPEGLRARQRREVDAIRGRITAAMPVAPTAPDRQPILDALAPKGADDIALQAHQWSKVRALLDAGRDLPSIIRDADRVRLAAILDALETMPEVLEDSQPETVVEFIQGAVWDRLVQVDPAAERIAAIERTNAPAVAWRTILEGLAATGEIPFDGLVLLREADAEAFDLLMDGDALAAPAPESGSIPRLVESLAATPVDA</sequence>
<keyword evidence="2" id="KW-1185">Reference proteome</keyword>
<dbReference type="RefSeq" id="WP_195692533.1">
    <property type="nucleotide sequence ID" value="NZ_CP064760.1"/>
</dbReference>
<name>A0A7S8MY18_9MICO</name>
<evidence type="ECO:0000313" key="1">
    <source>
        <dbReference type="EMBL" id="QPE04455.1"/>
    </source>
</evidence>
<dbReference type="Proteomes" id="UP000594480">
    <property type="component" value="Chromosome"/>
</dbReference>
<dbReference type="EMBL" id="CP064760">
    <property type="protein sequence ID" value="QPE04455.1"/>
    <property type="molecule type" value="Genomic_DNA"/>
</dbReference>
<protein>
    <submittedName>
        <fullName evidence="1">Uncharacterized protein</fullName>
    </submittedName>
</protein>
<dbReference type="KEGG" id="msf:IT882_15170"/>